<evidence type="ECO:0000256" key="6">
    <source>
        <dbReference type="ARBA" id="ARBA00022932"/>
    </source>
</evidence>
<gene>
    <name evidence="11" type="ORF">J2S19_002857</name>
</gene>
<evidence type="ECO:0000256" key="1">
    <source>
        <dbReference type="ARBA" id="ARBA00012417"/>
    </source>
</evidence>
<name>A0ABT9ZI43_9BACI</name>
<dbReference type="SUPFAM" id="SSF52540">
    <property type="entry name" value="P-loop containing nucleoside triphosphate hydrolases"/>
    <property type="match status" value="1"/>
</dbReference>
<dbReference type="InterPro" id="IPR008921">
    <property type="entry name" value="DNA_pol3_clamp-load_cplx_C"/>
</dbReference>
<dbReference type="Pfam" id="PF21694">
    <property type="entry name" value="DNA_pol3_delta_C"/>
    <property type="match status" value="1"/>
</dbReference>
<keyword evidence="4 11" id="KW-0548">Nucleotidyltransferase</keyword>
<reference evidence="11 12" key="1">
    <citation type="submission" date="2023-07" db="EMBL/GenBank/DDBJ databases">
        <title>Genomic Encyclopedia of Type Strains, Phase IV (KMG-IV): sequencing the most valuable type-strain genomes for metagenomic binning, comparative biology and taxonomic classification.</title>
        <authorList>
            <person name="Goeker M."/>
        </authorList>
    </citation>
    <scope>NUCLEOTIDE SEQUENCE [LARGE SCALE GENOMIC DNA]</scope>
    <source>
        <strain evidence="11 12">DSM 29005</strain>
    </source>
</reference>
<dbReference type="Gene3D" id="1.10.8.60">
    <property type="match status" value="1"/>
</dbReference>
<evidence type="ECO:0000256" key="7">
    <source>
        <dbReference type="ARBA" id="ARBA00034754"/>
    </source>
</evidence>
<evidence type="ECO:0000313" key="11">
    <source>
        <dbReference type="EMBL" id="MDQ0231574.1"/>
    </source>
</evidence>
<evidence type="ECO:0000256" key="4">
    <source>
        <dbReference type="ARBA" id="ARBA00022695"/>
    </source>
</evidence>
<keyword evidence="12" id="KW-1185">Reference proteome</keyword>
<dbReference type="EC" id="2.7.7.7" evidence="1"/>
<evidence type="ECO:0000256" key="2">
    <source>
        <dbReference type="ARBA" id="ARBA00017703"/>
    </source>
</evidence>
<dbReference type="PANTHER" id="PTHR34388">
    <property type="entry name" value="DNA POLYMERASE III SUBUNIT DELTA"/>
    <property type="match status" value="1"/>
</dbReference>
<dbReference type="GO" id="GO:0003887">
    <property type="term" value="F:DNA-directed DNA polymerase activity"/>
    <property type="evidence" value="ECO:0007669"/>
    <property type="project" value="UniProtKB-EC"/>
</dbReference>
<dbReference type="InterPro" id="IPR027417">
    <property type="entry name" value="P-loop_NTPase"/>
</dbReference>
<proteinExistence type="inferred from homology"/>
<dbReference type="SUPFAM" id="SSF48019">
    <property type="entry name" value="post-AAA+ oligomerization domain-like"/>
    <property type="match status" value="1"/>
</dbReference>
<evidence type="ECO:0000259" key="9">
    <source>
        <dbReference type="Pfam" id="PF06144"/>
    </source>
</evidence>
<comment type="caution">
    <text evidence="11">The sequence shown here is derived from an EMBL/GenBank/DDBJ whole genome shotgun (WGS) entry which is preliminary data.</text>
</comment>
<evidence type="ECO:0000256" key="8">
    <source>
        <dbReference type="ARBA" id="ARBA00049244"/>
    </source>
</evidence>
<accession>A0ABT9ZI43</accession>
<keyword evidence="3 11" id="KW-0808">Transferase</keyword>
<dbReference type="Proteomes" id="UP001234495">
    <property type="component" value="Unassembled WGS sequence"/>
</dbReference>
<evidence type="ECO:0000259" key="10">
    <source>
        <dbReference type="Pfam" id="PF21694"/>
    </source>
</evidence>
<sequence length="360" mass="41737">MPNNPIQFTIEASDSRIRSNDMIFKIWNDIKKKKLDNLYLLLGKEAFLMQETVQLIVDAVLLEEEKDFNLSVYDMEETSIETAVEDAETLPFMGEKRLVIIKNPIFLTSEKKKEKVEHNIGKLETYLNSPAPYTILLFLAPYEKLDERKKITKLIKKQASLIEMNALKEQETIEWITSIAEEEAVYFSKEAIEELILLTAGDLMNMHQELRKLSTYVGQGGQITPETVRLLVARSLEQNIFELIDHVIHRRSKEALQIFYDLLKNNEEPIKILSLLVNQFRLILQVKELANTGYGQQQVANTLKVHPFRVKLALQQAKLFHSEELAQILIDLAEADYEMKTGKKDKQLIIELFLLKLFKQ</sequence>
<dbReference type="PANTHER" id="PTHR34388:SF1">
    <property type="entry name" value="DNA POLYMERASE III SUBUNIT DELTA"/>
    <property type="match status" value="1"/>
</dbReference>
<dbReference type="EMBL" id="JAUSUD010000013">
    <property type="protein sequence ID" value="MDQ0231574.1"/>
    <property type="molecule type" value="Genomic_DNA"/>
</dbReference>
<feature type="domain" description="DNA polymerase III delta N-terminal" evidence="9">
    <location>
        <begin position="39"/>
        <end position="164"/>
    </location>
</feature>
<dbReference type="InterPro" id="IPR048466">
    <property type="entry name" value="DNA_pol3_delta-like_C"/>
</dbReference>
<dbReference type="Pfam" id="PF06144">
    <property type="entry name" value="DNA_pol3_delta"/>
    <property type="match status" value="1"/>
</dbReference>
<keyword evidence="5" id="KW-0235">DNA replication</keyword>
<comment type="similarity">
    <text evidence="7">Belongs to the DNA polymerase HolA subunit family.</text>
</comment>
<dbReference type="InterPro" id="IPR005790">
    <property type="entry name" value="DNA_polIII_delta"/>
</dbReference>
<protein>
    <recommendedName>
        <fullName evidence="2">DNA polymerase III subunit delta</fullName>
        <ecNumber evidence="1">2.7.7.7</ecNumber>
    </recommendedName>
</protein>
<comment type="catalytic activity">
    <reaction evidence="8">
        <text>DNA(n) + a 2'-deoxyribonucleoside 5'-triphosphate = DNA(n+1) + diphosphate</text>
        <dbReference type="Rhea" id="RHEA:22508"/>
        <dbReference type="Rhea" id="RHEA-COMP:17339"/>
        <dbReference type="Rhea" id="RHEA-COMP:17340"/>
        <dbReference type="ChEBI" id="CHEBI:33019"/>
        <dbReference type="ChEBI" id="CHEBI:61560"/>
        <dbReference type="ChEBI" id="CHEBI:173112"/>
        <dbReference type="EC" id="2.7.7.7"/>
    </reaction>
</comment>
<dbReference type="NCBIfam" id="TIGR01128">
    <property type="entry name" value="holA"/>
    <property type="match status" value="1"/>
</dbReference>
<evidence type="ECO:0000256" key="5">
    <source>
        <dbReference type="ARBA" id="ARBA00022705"/>
    </source>
</evidence>
<feature type="domain" description="DNA polymerase III delta subunit-like C-terminal" evidence="10">
    <location>
        <begin position="237"/>
        <end position="357"/>
    </location>
</feature>
<evidence type="ECO:0000256" key="3">
    <source>
        <dbReference type="ARBA" id="ARBA00022679"/>
    </source>
</evidence>
<keyword evidence="6" id="KW-0239">DNA-directed DNA polymerase</keyword>
<organism evidence="11 12">
    <name type="scientific">Metabacillus malikii</name>
    <dbReference type="NCBI Taxonomy" id="1504265"/>
    <lineage>
        <taxon>Bacteria</taxon>
        <taxon>Bacillati</taxon>
        <taxon>Bacillota</taxon>
        <taxon>Bacilli</taxon>
        <taxon>Bacillales</taxon>
        <taxon>Bacillaceae</taxon>
        <taxon>Metabacillus</taxon>
    </lineage>
</organism>
<dbReference type="InterPro" id="IPR010372">
    <property type="entry name" value="DNA_pol3_delta_N"/>
</dbReference>
<evidence type="ECO:0000313" key="12">
    <source>
        <dbReference type="Proteomes" id="UP001234495"/>
    </source>
</evidence>
<dbReference type="Gene3D" id="3.40.50.300">
    <property type="entry name" value="P-loop containing nucleotide triphosphate hydrolases"/>
    <property type="match status" value="1"/>
</dbReference>
<dbReference type="Gene3D" id="1.20.272.10">
    <property type="match status" value="1"/>
</dbReference>